<evidence type="ECO:0000256" key="2">
    <source>
        <dbReference type="ARBA" id="ARBA00023002"/>
    </source>
</evidence>
<feature type="domain" description="Enoyl reductase (ER)" evidence="3">
    <location>
        <begin position="38"/>
        <end position="353"/>
    </location>
</feature>
<dbReference type="InterPro" id="IPR011032">
    <property type="entry name" value="GroES-like_sf"/>
</dbReference>
<dbReference type="SUPFAM" id="SSF51735">
    <property type="entry name" value="NAD(P)-binding Rossmann-fold domains"/>
    <property type="match status" value="1"/>
</dbReference>
<evidence type="ECO:0000259" key="3">
    <source>
        <dbReference type="SMART" id="SM00829"/>
    </source>
</evidence>
<dbReference type="SUPFAM" id="SSF50129">
    <property type="entry name" value="GroES-like"/>
    <property type="match status" value="1"/>
</dbReference>
<dbReference type="PANTHER" id="PTHR48106">
    <property type="entry name" value="QUINONE OXIDOREDUCTASE PIG3-RELATED"/>
    <property type="match status" value="1"/>
</dbReference>
<dbReference type="Gene3D" id="3.90.180.10">
    <property type="entry name" value="Medium-chain alcohol dehydrogenases, catalytic domain"/>
    <property type="match status" value="1"/>
</dbReference>
<dbReference type="InterPro" id="IPR014189">
    <property type="entry name" value="Quinone_OxRdtase_PIG3"/>
</dbReference>
<sequence>MNSLLRIINRNNHNINNAIRYFITLPTTMKCIEIPKYGPPEVMTIGTRPLPVPKDNEVLLKVTATGINRPDCIQRAGMYPPPKGASDIPGLECSGEVVQLGKNVKDLKLGDKVISLLSGGGYAEYCTADAPLCLPVPKGLSMIEAAGICETYFTVYSNIFMRGKLGHNEKVLIHGGTSGIGTTAIQLCKSWGCEVFTTSDGKDKCKSCIDLGADHAIDYTDKNIKFEDYILEKTKNRGVDVILDIVCGEYVQRNIKSLNEDGRLIIIALLGGPKANVSFTKLMLKRLTITGSTIRVRDVAYKRTVADGLIQNIYPLLESGKVKPIIYKELNVKDVVEAHRMMEANEHVGKIILNIKF</sequence>
<dbReference type="SMART" id="SM00829">
    <property type="entry name" value="PKS_ER"/>
    <property type="match status" value="1"/>
</dbReference>
<dbReference type="GO" id="GO:0016651">
    <property type="term" value="F:oxidoreductase activity, acting on NAD(P)H"/>
    <property type="evidence" value="ECO:0007669"/>
    <property type="project" value="TreeGrafter"/>
</dbReference>
<organism evidence="4">
    <name type="scientific">Opalinidae sp</name>
    <dbReference type="NCBI Taxonomy" id="2059444"/>
    <lineage>
        <taxon>Eukaryota</taxon>
        <taxon>Sar</taxon>
        <taxon>Stramenopiles</taxon>
        <taxon>Bigyra</taxon>
        <taxon>Opalozoa</taxon>
        <taxon>Opalinata</taxon>
        <taxon>Opalinidae</taxon>
    </lineage>
</organism>
<dbReference type="Gene3D" id="3.40.50.720">
    <property type="entry name" value="NAD(P)-binding Rossmann-like Domain"/>
    <property type="match status" value="1"/>
</dbReference>
<evidence type="ECO:0000256" key="1">
    <source>
        <dbReference type="ARBA" id="ARBA00022857"/>
    </source>
</evidence>
<evidence type="ECO:0000313" key="4">
    <source>
        <dbReference type="EMBL" id="QGJ83583.1"/>
    </source>
</evidence>
<dbReference type="AlphaFoldDB" id="A0A649UYZ2"/>
<name>A0A649UYZ2_9STRA</name>
<dbReference type="InterPro" id="IPR013154">
    <property type="entry name" value="ADH-like_N"/>
</dbReference>
<accession>A0A649UYZ2</accession>
<dbReference type="InterPro" id="IPR020843">
    <property type="entry name" value="ER"/>
</dbReference>
<reference evidence="4" key="1">
    <citation type="journal article" date="2019" name="Mol. Biol. Evol.">
        <title>Ancient Adaptive Lateral Gene Transfers in the Symbiotic Opalina - Blastocystis Stramenopile Lineage.</title>
        <authorList>
            <person name="Yubuki N."/>
            <person name="Galindo L.J."/>
            <person name="Reboul G."/>
            <person name="Lopez-Garcia P."/>
            <person name="Brown M.W."/>
            <person name="Pollet N."/>
            <person name="Moreira D."/>
        </authorList>
    </citation>
    <scope>NUCLEOTIDE SEQUENCE</scope>
    <source>
        <strain evidence="4">Opal32</strain>
    </source>
</reference>
<dbReference type="EMBL" id="MN167408">
    <property type="protein sequence ID" value="QGJ83583.1"/>
    <property type="molecule type" value="mRNA"/>
</dbReference>
<proteinExistence type="evidence at transcript level"/>
<dbReference type="GO" id="GO:0070402">
    <property type="term" value="F:NADPH binding"/>
    <property type="evidence" value="ECO:0007669"/>
    <property type="project" value="TreeGrafter"/>
</dbReference>
<protein>
    <submittedName>
        <fullName evidence="4">Quinone oxidoreductase</fullName>
    </submittedName>
</protein>
<dbReference type="CDD" id="cd05276">
    <property type="entry name" value="p53_inducible_oxidoreductase"/>
    <property type="match status" value="1"/>
</dbReference>
<dbReference type="Pfam" id="PF08240">
    <property type="entry name" value="ADH_N"/>
    <property type="match status" value="1"/>
</dbReference>
<dbReference type="InterPro" id="IPR013149">
    <property type="entry name" value="ADH-like_C"/>
</dbReference>
<dbReference type="PANTHER" id="PTHR48106:SF8">
    <property type="entry name" value="OS02G0805600 PROTEIN"/>
    <property type="match status" value="1"/>
</dbReference>
<dbReference type="Pfam" id="PF00107">
    <property type="entry name" value="ADH_zinc_N"/>
    <property type="match status" value="1"/>
</dbReference>
<dbReference type="NCBIfam" id="TIGR02824">
    <property type="entry name" value="quinone_pig3"/>
    <property type="match status" value="1"/>
</dbReference>
<keyword evidence="1" id="KW-0521">NADP</keyword>
<keyword evidence="2" id="KW-0560">Oxidoreductase</keyword>
<dbReference type="InterPro" id="IPR036291">
    <property type="entry name" value="NAD(P)-bd_dom_sf"/>
</dbReference>